<evidence type="ECO:0000259" key="5">
    <source>
        <dbReference type="Pfam" id="PF22780"/>
    </source>
</evidence>
<dbReference type="InterPro" id="IPR057661">
    <property type="entry name" value="RsdA/BaiN/AoA(So)_Rossmann"/>
</dbReference>
<dbReference type="Proteomes" id="UP000515860">
    <property type="component" value="Chromosome"/>
</dbReference>
<organism evidence="6 7">
    <name type="scientific">Wansuia hejianensis</name>
    <dbReference type="NCBI Taxonomy" id="2763667"/>
    <lineage>
        <taxon>Bacteria</taxon>
        <taxon>Bacillati</taxon>
        <taxon>Bacillota</taxon>
        <taxon>Clostridia</taxon>
        <taxon>Lachnospirales</taxon>
        <taxon>Lachnospiraceae</taxon>
        <taxon>Wansuia</taxon>
    </lineage>
</organism>
<feature type="domain" description="RsdA/BaiN/AoA(So)-like insert" evidence="5">
    <location>
        <begin position="199"/>
        <end position="361"/>
    </location>
</feature>
<reference evidence="6 7" key="1">
    <citation type="submission" date="2020-08" db="EMBL/GenBank/DDBJ databases">
        <authorList>
            <person name="Liu C."/>
            <person name="Sun Q."/>
        </authorList>
    </citation>
    <scope>NUCLEOTIDE SEQUENCE [LARGE SCALE GENOMIC DNA]</scope>
    <source>
        <strain evidence="6 7">NSJ-29</strain>
    </source>
</reference>
<dbReference type="Pfam" id="PF22780">
    <property type="entry name" value="HI0933_like_1st"/>
    <property type="match status" value="1"/>
</dbReference>
<dbReference type="NCBIfam" id="TIGR00275">
    <property type="entry name" value="aminoacetone oxidase family FAD-binding enzyme"/>
    <property type="match status" value="1"/>
</dbReference>
<evidence type="ECO:0000313" key="6">
    <source>
        <dbReference type="EMBL" id="QNM09679.1"/>
    </source>
</evidence>
<keyword evidence="3" id="KW-0274">FAD</keyword>
<accession>A0A7G9GFU7</accession>
<dbReference type="Pfam" id="PF03486">
    <property type="entry name" value="HI0933_like"/>
    <property type="match status" value="1"/>
</dbReference>
<dbReference type="InterPro" id="IPR023166">
    <property type="entry name" value="BaiN-like_dom_sf"/>
</dbReference>
<dbReference type="Gene3D" id="2.40.30.10">
    <property type="entry name" value="Translation factors"/>
    <property type="match status" value="1"/>
</dbReference>
<dbReference type="SUPFAM" id="SSF51905">
    <property type="entry name" value="FAD/NAD(P)-binding domain"/>
    <property type="match status" value="1"/>
</dbReference>
<dbReference type="PANTHER" id="PTHR42887:SF2">
    <property type="entry name" value="OS12G0638800 PROTEIN"/>
    <property type="match status" value="1"/>
</dbReference>
<evidence type="ECO:0000313" key="7">
    <source>
        <dbReference type="Proteomes" id="UP000515860"/>
    </source>
</evidence>
<dbReference type="Gene3D" id="3.50.50.60">
    <property type="entry name" value="FAD/NAD(P)-binding domain"/>
    <property type="match status" value="1"/>
</dbReference>
<evidence type="ECO:0000256" key="2">
    <source>
        <dbReference type="ARBA" id="ARBA00022630"/>
    </source>
</evidence>
<dbReference type="PRINTS" id="PR00411">
    <property type="entry name" value="PNDRDTASEI"/>
</dbReference>
<evidence type="ECO:0000256" key="3">
    <source>
        <dbReference type="ARBA" id="ARBA00022827"/>
    </source>
</evidence>
<protein>
    <submittedName>
        <fullName evidence="6">NAD(P)/FAD-dependent oxidoreductase</fullName>
    </submittedName>
</protein>
<keyword evidence="7" id="KW-1185">Reference proteome</keyword>
<sequence length="428" mass="46588">MTKVLIIGGGAAGMAAAIFAAERGCGVHLFEQNEKLGKKLFITGKGRCNFTNVCEMDQLFAGIVSNPKFLYSSFYGFTNQQAIEFFEGLGVSTKVERGGRAFPSSDHSSDIIRAMERRLKELDVKIHLNSRVKSLITEPAEDAASGKGRVTGCVLENGASISGGCVVVATGGFSYQSTGSTGDGYRFAEAAGHTLREIRPALVPFVTKEEYITRLQGLSLKNVTLTISDGKKKRFEEFGELLFTHFGISGPLALSASSYVGRYLKDGELSACIDLKPALTEDQLDARLLREFGGAKNRRFKNVIPSLFPSRLVPVMLELGGIPGEQPIHEITREERMAFVCRVKAFPFTITGTRDYQEAIITQGGVSIKEINPSSMESKRIENLYFIGEVLDLDGVTGGFNLQIAWSTAHTAAKAIAGKESYEFSDRN</sequence>
<dbReference type="SUPFAM" id="SSF160996">
    <property type="entry name" value="HI0933 insert domain-like"/>
    <property type="match status" value="1"/>
</dbReference>
<dbReference type="Gene3D" id="1.10.8.260">
    <property type="entry name" value="HI0933 insert domain-like"/>
    <property type="match status" value="1"/>
</dbReference>
<dbReference type="KEGG" id="whj:H9Q79_05155"/>
<feature type="domain" description="RsdA/BaiN/AoA(So)-like Rossmann fold-like" evidence="4">
    <location>
        <begin position="3"/>
        <end position="414"/>
    </location>
</feature>
<proteinExistence type="predicted"/>
<keyword evidence="2" id="KW-0285">Flavoprotein</keyword>
<name>A0A7G9GFU7_9FIRM</name>
<dbReference type="PRINTS" id="PR00368">
    <property type="entry name" value="FADPNR"/>
</dbReference>
<dbReference type="PANTHER" id="PTHR42887">
    <property type="entry name" value="OS12G0638800 PROTEIN"/>
    <property type="match status" value="1"/>
</dbReference>
<dbReference type="InterPro" id="IPR036188">
    <property type="entry name" value="FAD/NAD-bd_sf"/>
</dbReference>
<dbReference type="InterPro" id="IPR055178">
    <property type="entry name" value="RsdA/BaiN/AoA(So)-like_dom"/>
</dbReference>
<evidence type="ECO:0000259" key="4">
    <source>
        <dbReference type="Pfam" id="PF03486"/>
    </source>
</evidence>
<gene>
    <name evidence="6" type="ORF">H9Q79_05155</name>
</gene>
<dbReference type="EMBL" id="CP060635">
    <property type="protein sequence ID" value="QNM09679.1"/>
    <property type="molecule type" value="Genomic_DNA"/>
</dbReference>
<dbReference type="AlphaFoldDB" id="A0A7G9GFU7"/>
<dbReference type="RefSeq" id="WP_249329329.1">
    <property type="nucleotide sequence ID" value="NZ_CP060635.1"/>
</dbReference>
<evidence type="ECO:0000256" key="1">
    <source>
        <dbReference type="ARBA" id="ARBA00001974"/>
    </source>
</evidence>
<comment type="cofactor">
    <cofactor evidence="1">
        <name>FAD</name>
        <dbReference type="ChEBI" id="CHEBI:57692"/>
    </cofactor>
</comment>
<dbReference type="InterPro" id="IPR004792">
    <property type="entry name" value="BaiN-like"/>
</dbReference>